<gene>
    <name evidence="10" type="ORF">LSTR_LSTR005585</name>
</gene>
<dbReference type="InterPro" id="IPR001314">
    <property type="entry name" value="Peptidase_S1A"/>
</dbReference>
<dbReference type="GO" id="GO:0006508">
    <property type="term" value="P:proteolysis"/>
    <property type="evidence" value="ECO:0007669"/>
    <property type="project" value="UniProtKB-KW"/>
</dbReference>
<keyword evidence="2" id="KW-0964">Secreted</keyword>
<dbReference type="FunCoup" id="A0A482WXI6">
    <property type="interactions" value="23"/>
</dbReference>
<dbReference type="GO" id="GO:0005615">
    <property type="term" value="C:extracellular space"/>
    <property type="evidence" value="ECO:0007669"/>
    <property type="project" value="TreeGrafter"/>
</dbReference>
<dbReference type="EMBL" id="QKKF02022802">
    <property type="protein sequence ID" value="RZF38224.1"/>
    <property type="molecule type" value="Genomic_DNA"/>
</dbReference>
<dbReference type="PROSITE" id="PS00134">
    <property type="entry name" value="TRYPSIN_HIS"/>
    <property type="match status" value="1"/>
</dbReference>
<evidence type="ECO:0000256" key="1">
    <source>
        <dbReference type="ARBA" id="ARBA00004613"/>
    </source>
</evidence>
<dbReference type="PROSITE" id="PS00135">
    <property type="entry name" value="TRYPSIN_SER"/>
    <property type="match status" value="1"/>
</dbReference>
<dbReference type="SMART" id="SM00020">
    <property type="entry name" value="Tryp_SPc"/>
    <property type="match status" value="1"/>
</dbReference>
<dbReference type="CDD" id="cd00190">
    <property type="entry name" value="Tryp_SPc"/>
    <property type="match status" value="1"/>
</dbReference>
<evidence type="ECO:0000256" key="3">
    <source>
        <dbReference type="ARBA" id="ARBA00022670"/>
    </source>
</evidence>
<evidence type="ECO:0000256" key="2">
    <source>
        <dbReference type="ARBA" id="ARBA00022525"/>
    </source>
</evidence>
<keyword evidence="11" id="KW-1185">Reference proteome</keyword>
<comment type="caution">
    <text evidence="10">The sequence shown here is derived from an EMBL/GenBank/DDBJ whole genome shotgun (WGS) entry which is preliminary data.</text>
</comment>
<dbReference type="Proteomes" id="UP000291343">
    <property type="component" value="Unassembled WGS sequence"/>
</dbReference>
<dbReference type="InterPro" id="IPR043504">
    <property type="entry name" value="Peptidase_S1_PA_chymotrypsin"/>
</dbReference>
<keyword evidence="4 7" id="KW-0378">Hydrolase</keyword>
<dbReference type="SUPFAM" id="SSF50494">
    <property type="entry name" value="Trypsin-like serine proteases"/>
    <property type="match status" value="1"/>
</dbReference>
<dbReference type="InterPro" id="IPR009003">
    <property type="entry name" value="Peptidase_S1_PA"/>
</dbReference>
<keyword evidence="5 7" id="KW-0720">Serine protease</keyword>
<evidence type="ECO:0000313" key="10">
    <source>
        <dbReference type="EMBL" id="RZF38224.1"/>
    </source>
</evidence>
<dbReference type="InterPro" id="IPR018114">
    <property type="entry name" value="TRYPSIN_HIS"/>
</dbReference>
<dbReference type="InterPro" id="IPR050127">
    <property type="entry name" value="Serine_Proteases_S1"/>
</dbReference>
<dbReference type="InterPro" id="IPR001254">
    <property type="entry name" value="Trypsin_dom"/>
</dbReference>
<dbReference type="FunFam" id="2.40.10.10:FF:000006">
    <property type="entry name" value="Serine proteinase stubble"/>
    <property type="match status" value="1"/>
</dbReference>
<dbReference type="PRINTS" id="PR00722">
    <property type="entry name" value="CHYMOTRYPSIN"/>
</dbReference>
<name>A0A482WXI6_LAOST</name>
<dbReference type="InterPro" id="IPR033116">
    <property type="entry name" value="TRYPSIN_SER"/>
</dbReference>
<accession>A0A482WXI6</accession>
<sequence>MMALAQSCLASLLSIVFLLSASVQSATTVQSADQQHSSSSSPPSSGPVTLEHERSTFLEWLQGLLAAEEEATTPPAPVTADECKSCKCGIANTKTRIVGGQVTYVNQYPWMALLMYNNRFYCGGSLISNKYVLTAAHCVSSFNKKKISVRLLEHDRDSDNETMHIDRKVARIVKHPGYSDRTFNNDIAIIQLDEDVDLDGENGLRPVCLPPTRKSFSGEKGVVTGWGVKNMGGSTSPTLHEVTVPILSNKSCRNTSYGEKRITDNMLCAGYPEGKKDSCQGDSGGPLHVINGTRHDVVGVVSWGEGCALADHPGVYTRVNRYITWLRLNTRDGCFCQQFDTITHKVLPEGDTSQQSPFDEYTE</sequence>
<feature type="signal peptide" evidence="8">
    <location>
        <begin position="1"/>
        <end position="25"/>
    </location>
</feature>
<keyword evidence="6" id="KW-1015">Disulfide bond</keyword>
<evidence type="ECO:0000259" key="9">
    <source>
        <dbReference type="PROSITE" id="PS50240"/>
    </source>
</evidence>
<reference evidence="10 11" key="1">
    <citation type="journal article" date="2017" name="Gigascience">
        <title>Genome sequence of the small brown planthopper, Laodelphax striatellus.</title>
        <authorList>
            <person name="Zhu J."/>
            <person name="Jiang F."/>
            <person name="Wang X."/>
            <person name="Yang P."/>
            <person name="Bao Y."/>
            <person name="Zhao W."/>
            <person name="Wang W."/>
            <person name="Lu H."/>
            <person name="Wang Q."/>
            <person name="Cui N."/>
            <person name="Li J."/>
            <person name="Chen X."/>
            <person name="Luo L."/>
            <person name="Yu J."/>
            <person name="Kang L."/>
            <person name="Cui F."/>
        </authorList>
    </citation>
    <scope>NUCLEOTIDE SEQUENCE [LARGE SCALE GENOMIC DNA]</scope>
    <source>
        <strain evidence="10">Lst14</strain>
    </source>
</reference>
<organism evidence="10 11">
    <name type="scientific">Laodelphax striatellus</name>
    <name type="common">Small brown planthopper</name>
    <name type="synonym">Delphax striatella</name>
    <dbReference type="NCBI Taxonomy" id="195883"/>
    <lineage>
        <taxon>Eukaryota</taxon>
        <taxon>Metazoa</taxon>
        <taxon>Ecdysozoa</taxon>
        <taxon>Arthropoda</taxon>
        <taxon>Hexapoda</taxon>
        <taxon>Insecta</taxon>
        <taxon>Pterygota</taxon>
        <taxon>Neoptera</taxon>
        <taxon>Paraneoptera</taxon>
        <taxon>Hemiptera</taxon>
        <taxon>Auchenorrhyncha</taxon>
        <taxon>Fulgoroidea</taxon>
        <taxon>Delphacidae</taxon>
        <taxon>Criomorphinae</taxon>
        <taxon>Laodelphax</taxon>
    </lineage>
</organism>
<evidence type="ECO:0000256" key="5">
    <source>
        <dbReference type="ARBA" id="ARBA00022825"/>
    </source>
</evidence>
<dbReference type="InParanoid" id="A0A482WXI6"/>
<dbReference type="OrthoDB" id="10012881at2759"/>
<feature type="chain" id="PRO_5019835550" description="Peptidase S1 domain-containing protein" evidence="8">
    <location>
        <begin position="26"/>
        <end position="363"/>
    </location>
</feature>
<protein>
    <recommendedName>
        <fullName evidence="9">Peptidase S1 domain-containing protein</fullName>
    </recommendedName>
</protein>
<dbReference type="AlphaFoldDB" id="A0A482WXI6"/>
<dbReference type="PROSITE" id="PS50240">
    <property type="entry name" value="TRYPSIN_DOM"/>
    <property type="match status" value="1"/>
</dbReference>
<proteinExistence type="predicted"/>
<dbReference type="Gene3D" id="2.40.10.10">
    <property type="entry name" value="Trypsin-like serine proteases"/>
    <property type="match status" value="1"/>
</dbReference>
<dbReference type="PANTHER" id="PTHR24264:SF65">
    <property type="entry name" value="SRCR DOMAIN-CONTAINING PROTEIN"/>
    <property type="match status" value="1"/>
</dbReference>
<evidence type="ECO:0000256" key="6">
    <source>
        <dbReference type="ARBA" id="ARBA00023157"/>
    </source>
</evidence>
<dbReference type="SMR" id="A0A482WXI6"/>
<evidence type="ECO:0000256" key="4">
    <source>
        <dbReference type="ARBA" id="ARBA00022801"/>
    </source>
</evidence>
<comment type="subcellular location">
    <subcellularLocation>
        <location evidence="1">Secreted</location>
    </subcellularLocation>
</comment>
<dbReference type="GO" id="GO:0004252">
    <property type="term" value="F:serine-type endopeptidase activity"/>
    <property type="evidence" value="ECO:0007669"/>
    <property type="project" value="InterPro"/>
</dbReference>
<keyword evidence="8" id="KW-0732">Signal</keyword>
<evidence type="ECO:0000256" key="7">
    <source>
        <dbReference type="RuleBase" id="RU363034"/>
    </source>
</evidence>
<feature type="domain" description="Peptidase S1" evidence="9">
    <location>
        <begin position="97"/>
        <end position="331"/>
    </location>
</feature>
<keyword evidence="3 7" id="KW-0645">Protease</keyword>
<dbReference type="Pfam" id="PF00089">
    <property type="entry name" value="Trypsin"/>
    <property type="match status" value="1"/>
</dbReference>
<evidence type="ECO:0000313" key="11">
    <source>
        <dbReference type="Proteomes" id="UP000291343"/>
    </source>
</evidence>
<dbReference type="PANTHER" id="PTHR24264">
    <property type="entry name" value="TRYPSIN-RELATED"/>
    <property type="match status" value="1"/>
</dbReference>
<evidence type="ECO:0000256" key="8">
    <source>
        <dbReference type="SAM" id="SignalP"/>
    </source>
</evidence>
<dbReference type="STRING" id="195883.A0A482WXI6"/>